<evidence type="ECO:0000256" key="10">
    <source>
        <dbReference type="SAM" id="MobiDB-lite"/>
    </source>
</evidence>
<keyword evidence="5" id="KW-0227">DNA damage</keyword>
<dbReference type="PRINTS" id="PR00853">
    <property type="entry name" value="XPGRADSUPER"/>
</dbReference>
<dbReference type="InterPro" id="IPR029060">
    <property type="entry name" value="PIN-like_dom_sf"/>
</dbReference>
<dbReference type="SMART" id="SM00279">
    <property type="entry name" value="HhH2"/>
    <property type="match status" value="1"/>
</dbReference>
<dbReference type="FunFam" id="1.10.150.20:FF:000011">
    <property type="entry name" value="exonuclease 1"/>
    <property type="match status" value="1"/>
</dbReference>
<feature type="domain" description="XPG N-terminal" evidence="12">
    <location>
        <begin position="1"/>
        <end position="99"/>
    </location>
</feature>
<keyword evidence="14" id="KW-1185">Reference proteome</keyword>
<comment type="caution">
    <text evidence="13">The sequence shown here is derived from an EMBL/GenBank/DDBJ whole genome shotgun (WGS) entry which is preliminary data.</text>
</comment>
<feature type="region of interest" description="Disordered" evidence="10">
    <location>
        <begin position="607"/>
        <end position="632"/>
    </location>
</feature>
<evidence type="ECO:0000256" key="4">
    <source>
        <dbReference type="ARBA" id="ARBA00022723"/>
    </source>
</evidence>
<dbReference type="Pfam" id="PF00867">
    <property type="entry name" value="XPG_I"/>
    <property type="match status" value="1"/>
</dbReference>
<keyword evidence="7" id="KW-0460">Magnesium</keyword>
<dbReference type="FunFam" id="3.40.50.1010:FF:000002">
    <property type="entry name" value="Exonuclease 1, putative"/>
    <property type="match status" value="1"/>
</dbReference>
<comment type="cofactor">
    <cofactor evidence="1">
        <name>Mg(2+)</name>
        <dbReference type="ChEBI" id="CHEBI:18420"/>
    </cofactor>
</comment>
<name>A0A8I3ACJ0_9AGAM</name>
<gene>
    <name evidence="13" type="ORF">JVT61DRAFT_15137</name>
</gene>
<evidence type="ECO:0000256" key="8">
    <source>
        <dbReference type="ARBA" id="ARBA00023204"/>
    </source>
</evidence>
<dbReference type="GO" id="GO:0003677">
    <property type="term" value="F:DNA binding"/>
    <property type="evidence" value="ECO:0007669"/>
    <property type="project" value="InterPro"/>
</dbReference>
<dbReference type="InterPro" id="IPR006084">
    <property type="entry name" value="XPG/Rad2"/>
</dbReference>
<dbReference type="GO" id="GO:0006281">
    <property type="term" value="P:DNA repair"/>
    <property type="evidence" value="ECO:0007669"/>
    <property type="project" value="UniProtKB-KW"/>
</dbReference>
<evidence type="ECO:0000256" key="1">
    <source>
        <dbReference type="ARBA" id="ARBA00001946"/>
    </source>
</evidence>
<evidence type="ECO:0000313" key="13">
    <source>
        <dbReference type="EMBL" id="KAG6377345.1"/>
    </source>
</evidence>
<dbReference type="PANTHER" id="PTHR11081:SF65">
    <property type="entry name" value="DNA DAMAGE-INDUCIBLE PROTEIN DIN7-RELATED"/>
    <property type="match status" value="1"/>
</dbReference>
<dbReference type="SUPFAM" id="SSF47807">
    <property type="entry name" value="5' to 3' exonuclease, C-terminal subdomain"/>
    <property type="match status" value="1"/>
</dbReference>
<evidence type="ECO:0000256" key="2">
    <source>
        <dbReference type="ARBA" id="ARBA00004123"/>
    </source>
</evidence>
<protein>
    <submittedName>
        <fullName evidence="13">PIN domain-like protein</fullName>
    </submittedName>
</protein>
<evidence type="ECO:0000259" key="12">
    <source>
        <dbReference type="SMART" id="SM00485"/>
    </source>
</evidence>
<keyword evidence="6" id="KW-0378">Hydrolase</keyword>
<dbReference type="Gene3D" id="3.40.50.1010">
    <property type="entry name" value="5'-nuclease"/>
    <property type="match status" value="1"/>
</dbReference>
<dbReference type="GO" id="GO:0017108">
    <property type="term" value="F:5'-flap endonuclease activity"/>
    <property type="evidence" value="ECO:0007669"/>
    <property type="project" value="TreeGrafter"/>
</dbReference>
<dbReference type="Pfam" id="PF00752">
    <property type="entry name" value="XPG_N"/>
    <property type="match status" value="1"/>
</dbReference>
<organism evidence="13 14">
    <name type="scientific">Boletus reticuloceps</name>
    <dbReference type="NCBI Taxonomy" id="495285"/>
    <lineage>
        <taxon>Eukaryota</taxon>
        <taxon>Fungi</taxon>
        <taxon>Dikarya</taxon>
        <taxon>Basidiomycota</taxon>
        <taxon>Agaricomycotina</taxon>
        <taxon>Agaricomycetes</taxon>
        <taxon>Agaricomycetidae</taxon>
        <taxon>Boletales</taxon>
        <taxon>Boletineae</taxon>
        <taxon>Boletaceae</taxon>
        <taxon>Boletoideae</taxon>
        <taxon>Boletus</taxon>
    </lineage>
</organism>
<keyword evidence="3" id="KW-0540">Nuclease</keyword>
<evidence type="ECO:0000259" key="11">
    <source>
        <dbReference type="SMART" id="SM00484"/>
    </source>
</evidence>
<keyword evidence="9" id="KW-0539">Nucleus</keyword>
<dbReference type="Gene3D" id="1.10.150.20">
    <property type="entry name" value="5' to 3' exonuclease, C-terminal subdomain"/>
    <property type="match status" value="1"/>
</dbReference>
<dbReference type="SUPFAM" id="SSF88723">
    <property type="entry name" value="PIN domain-like"/>
    <property type="match status" value="1"/>
</dbReference>
<evidence type="ECO:0000313" key="14">
    <source>
        <dbReference type="Proteomes" id="UP000683000"/>
    </source>
</evidence>
<feature type="region of interest" description="Disordered" evidence="10">
    <location>
        <begin position="385"/>
        <end position="443"/>
    </location>
</feature>
<keyword evidence="8" id="KW-0234">DNA repair</keyword>
<dbReference type="PANTHER" id="PTHR11081">
    <property type="entry name" value="FLAP ENDONUCLEASE FAMILY MEMBER"/>
    <property type="match status" value="1"/>
</dbReference>
<dbReference type="Proteomes" id="UP000683000">
    <property type="component" value="Unassembled WGS sequence"/>
</dbReference>
<feature type="compositionally biased region" description="Basic and acidic residues" evidence="10">
    <location>
        <begin position="480"/>
        <end position="493"/>
    </location>
</feature>
<evidence type="ECO:0000256" key="7">
    <source>
        <dbReference type="ARBA" id="ARBA00022842"/>
    </source>
</evidence>
<dbReference type="GO" id="GO:0046872">
    <property type="term" value="F:metal ion binding"/>
    <property type="evidence" value="ECO:0007669"/>
    <property type="project" value="UniProtKB-KW"/>
</dbReference>
<dbReference type="GO" id="GO:0008409">
    <property type="term" value="F:5'-3' exonuclease activity"/>
    <property type="evidence" value="ECO:0007669"/>
    <property type="project" value="UniProtKB-ARBA"/>
</dbReference>
<dbReference type="SMART" id="SM00485">
    <property type="entry name" value="XPGN"/>
    <property type="match status" value="1"/>
</dbReference>
<keyword evidence="4" id="KW-0479">Metal-binding</keyword>
<evidence type="ECO:0000256" key="6">
    <source>
        <dbReference type="ARBA" id="ARBA00022801"/>
    </source>
</evidence>
<sequence>MGISGLLPLLKSIQVNKHLSDFAGQTLAVDAYVWLHRGVYACATELATGKKTTKHVDYAMHRLRLLRHHKIQPYVVFDGGPLPAKKGTESERKQRREDNLAKANTLASQGKHSQAREFYVKCVDVTPQMAYQLIKVLRAEGIQYVVAPYEADAQMAYLERIGIVDGIITEDSDLLVFGCRKVLFKLDSVSSTITSISRDDFGSVTTADAGISLLGWTDSQFRAMAILSGCDYLPSIPGVGLKTAWTLLRKHRTVDQLVRALRLEGKKSVPKGYLEAFNLAEKVFLHQRVYCPLDEKLVCLTEITGEYVMDNETGAYIGSNLEPSLAKQLADGHLDPITLLPIVDINPDFVPRVLRSPPLHFDHLNRSSSDKGKGKAKVGQGTAGLLHFFSPKPRSGRSNSAPTKKTGKNSGKRTLHDVVDDDLATKRIKREGTGSDLERRSRLNDPLAVRQGLASSTPDELPVISRLSPHYQEDMATHATHGKENIDPYRPEGDLAEPSEPNQEDGYMSPPPSYFRLATPDLSSPAGHPFGVSPRGHGNTDNFGADVMSSPVATKRRSPWFRKCSPSCEAGELGNILVRGTPSPDETYIAGPDLRGILSVCSTDEIEEPEGQDISATTTPSHERATVSTQTTISDDLELDTCARSARMHTVASGWWNKWAMKQEPHPVHVSILVVHPSKH</sequence>
<dbReference type="GO" id="GO:0005634">
    <property type="term" value="C:nucleus"/>
    <property type="evidence" value="ECO:0007669"/>
    <property type="project" value="UniProtKB-SubCell"/>
</dbReference>
<dbReference type="SMART" id="SM00484">
    <property type="entry name" value="XPGI"/>
    <property type="match status" value="1"/>
</dbReference>
<proteinExistence type="predicted"/>
<dbReference type="CDD" id="cd09901">
    <property type="entry name" value="H3TH_FEN1-like"/>
    <property type="match status" value="1"/>
</dbReference>
<dbReference type="CDD" id="cd09857">
    <property type="entry name" value="PIN_EXO1"/>
    <property type="match status" value="1"/>
</dbReference>
<dbReference type="OrthoDB" id="26491at2759"/>
<dbReference type="InterPro" id="IPR008918">
    <property type="entry name" value="HhH2"/>
</dbReference>
<reference evidence="13" key="1">
    <citation type="submission" date="2021-03" db="EMBL/GenBank/DDBJ databases">
        <title>Evolutionary innovations through gain and loss of genes in the ectomycorrhizal Boletales.</title>
        <authorList>
            <person name="Wu G."/>
            <person name="Miyauchi S."/>
            <person name="Morin E."/>
            <person name="Yang Z.-L."/>
            <person name="Xu J."/>
            <person name="Martin F.M."/>
        </authorList>
    </citation>
    <scope>NUCLEOTIDE SEQUENCE</scope>
    <source>
        <strain evidence="13">BR01</strain>
    </source>
</reference>
<dbReference type="EMBL" id="JAGFBS010000009">
    <property type="protein sequence ID" value="KAG6377345.1"/>
    <property type="molecule type" value="Genomic_DNA"/>
</dbReference>
<dbReference type="AlphaFoldDB" id="A0A8I3ACJ0"/>
<feature type="domain" description="XPG-I" evidence="11">
    <location>
        <begin position="138"/>
        <end position="207"/>
    </location>
</feature>
<comment type="subcellular location">
    <subcellularLocation>
        <location evidence="2">Nucleus</location>
    </subcellularLocation>
</comment>
<accession>A0A8I3ACJ0</accession>
<dbReference type="InterPro" id="IPR044752">
    <property type="entry name" value="PIN-like_EXO1"/>
</dbReference>
<feature type="region of interest" description="Disordered" evidence="10">
    <location>
        <begin position="480"/>
        <end position="542"/>
    </location>
</feature>
<evidence type="ECO:0000256" key="3">
    <source>
        <dbReference type="ARBA" id="ARBA00022722"/>
    </source>
</evidence>
<dbReference type="InterPro" id="IPR036279">
    <property type="entry name" value="5-3_exonuclease_C_sf"/>
</dbReference>
<feature type="compositionally biased region" description="Polar residues" evidence="10">
    <location>
        <begin position="614"/>
        <end position="632"/>
    </location>
</feature>
<dbReference type="InterPro" id="IPR006086">
    <property type="entry name" value="XPG-I_dom"/>
</dbReference>
<evidence type="ECO:0000256" key="9">
    <source>
        <dbReference type="ARBA" id="ARBA00023242"/>
    </source>
</evidence>
<feature type="compositionally biased region" description="Basic and acidic residues" evidence="10">
    <location>
        <begin position="430"/>
        <end position="443"/>
    </location>
</feature>
<evidence type="ECO:0000256" key="5">
    <source>
        <dbReference type="ARBA" id="ARBA00022763"/>
    </source>
</evidence>
<dbReference type="InterPro" id="IPR006085">
    <property type="entry name" value="XPG_DNA_repair_N"/>
</dbReference>